<keyword evidence="2" id="KW-1185">Reference proteome</keyword>
<evidence type="ECO:0000313" key="2">
    <source>
        <dbReference type="Proteomes" id="UP001642409"/>
    </source>
</evidence>
<comment type="caution">
    <text evidence="1">The sequence shown here is derived from an EMBL/GenBank/DDBJ whole genome shotgun (WGS) entry which is preliminary data.</text>
</comment>
<dbReference type="EMBL" id="CAXDID020000009">
    <property type="protein sequence ID" value="CAL5978889.1"/>
    <property type="molecule type" value="Genomic_DNA"/>
</dbReference>
<organism evidence="1 2">
    <name type="scientific">Hexamita inflata</name>
    <dbReference type="NCBI Taxonomy" id="28002"/>
    <lineage>
        <taxon>Eukaryota</taxon>
        <taxon>Metamonada</taxon>
        <taxon>Diplomonadida</taxon>
        <taxon>Hexamitidae</taxon>
        <taxon>Hexamitinae</taxon>
        <taxon>Hexamita</taxon>
    </lineage>
</organism>
<dbReference type="Proteomes" id="UP001642409">
    <property type="component" value="Unassembled WGS sequence"/>
</dbReference>
<gene>
    <name evidence="1" type="ORF">HINF_LOCUS5036</name>
</gene>
<evidence type="ECO:0000313" key="1">
    <source>
        <dbReference type="EMBL" id="CAL5978889.1"/>
    </source>
</evidence>
<accession>A0ABP1GV82</accession>
<reference evidence="1 2" key="1">
    <citation type="submission" date="2024-07" db="EMBL/GenBank/DDBJ databases">
        <authorList>
            <person name="Akdeniz Z."/>
        </authorList>
    </citation>
    <scope>NUCLEOTIDE SEQUENCE [LARGE SCALE GENOMIC DNA]</scope>
</reference>
<proteinExistence type="predicted"/>
<protein>
    <submittedName>
        <fullName evidence="1">Hypothetical_protein</fullName>
    </submittedName>
</protein>
<name>A0ABP1GV82_9EUKA</name>
<sequence length="108" mass="12642">MSTQESFICVIATSRVFRVQICKTQKFSLCETPKRQFMILPDSLFKKQSQLIRTDSLTLLSFRGWTSLQYLIQRKIEQIVFVIGVADLVRRVGTYLTTSQRMYLHCNI</sequence>